<proteinExistence type="predicted"/>
<dbReference type="AlphaFoldDB" id="A0AAN4HE62"/>
<sequence length="91" mass="10635">MFRMKFLFTIFYLSVNAPLEKLIIKMTTFKVTKVAFQHFERNFGVYPPKCPALGRSLGTIDILRRNRVVRFSHSIFSPPPPISSYQRTSYS</sequence>
<name>A0AAN4HE62_BACTU</name>
<dbReference type="Proteomes" id="UP000013487">
    <property type="component" value="Unassembled WGS sequence"/>
</dbReference>
<reference evidence="1 2" key="1">
    <citation type="journal article" date="2013" name="Genome Announc.">
        <title>Draft Genome Sequence of Bacillus thuringiensis var. thuringiensis Strain T01-328, a Brazilian Isolate That Produces a Soluble Pesticide Protein, Cry1Ia.</title>
        <authorList>
            <person name="Varani A.M."/>
            <person name="Lemos M.V."/>
            <person name="Fernandes C.C."/>
            <person name="Lemos E.G."/>
            <person name="Alves E.C."/>
            <person name="Desiderio J.A."/>
        </authorList>
    </citation>
    <scope>NUCLEOTIDE SEQUENCE [LARGE SCALE GENOMIC DNA]</scope>
    <source>
        <strain evidence="1 2">T01-328</strain>
    </source>
</reference>
<protein>
    <submittedName>
        <fullName evidence="1">Uncharacterized protein</fullName>
    </submittedName>
</protein>
<evidence type="ECO:0000313" key="2">
    <source>
        <dbReference type="Proteomes" id="UP000013487"/>
    </source>
</evidence>
<organism evidence="1 2">
    <name type="scientific">Bacillus thuringiensis T01-328</name>
    <dbReference type="NCBI Taxonomy" id="1324966"/>
    <lineage>
        <taxon>Bacteria</taxon>
        <taxon>Bacillati</taxon>
        <taxon>Bacillota</taxon>
        <taxon>Bacilli</taxon>
        <taxon>Bacillales</taxon>
        <taxon>Bacillaceae</taxon>
        <taxon>Bacillus</taxon>
        <taxon>Bacillus cereus group</taxon>
    </lineage>
</organism>
<dbReference type="EMBL" id="ARXZ02000020">
    <property type="protein sequence ID" value="ERH98021.1"/>
    <property type="molecule type" value="Genomic_DNA"/>
</dbReference>
<evidence type="ECO:0000313" key="1">
    <source>
        <dbReference type="EMBL" id="ERH98021.1"/>
    </source>
</evidence>
<accession>A0AAN4HE62</accession>
<gene>
    <name evidence="1" type="ORF">BTCBT_005787</name>
</gene>
<comment type="caution">
    <text evidence="1">The sequence shown here is derived from an EMBL/GenBank/DDBJ whole genome shotgun (WGS) entry which is preliminary data.</text>
</comment>